<keyword evidence="3" id="KW-1185">Reference proteome</keyword>
<evidence type="ECO:0000313" key="2">
    <source>
        <dbReference type="EMBL" id="KRY45264.1"/>
    </source>
</evidence>
<comment type="caution">
    <text evidence="2">The sequence shown here is derived from an EMBL/GenBank/DDBJ whole genome shotgun (WGS) entry which is preliminary data.</text>
</comment>
<organism evidence="2 3">
    <name type="scientific">Trichinella britovi</name>
    <name type="common">Parasitic roundworm</name>
    <dbReference type="NCBI Taxonomy" id="45882"/>
    <lineage>
        <taxon>Eukaryota</taxon>
        <taxon>Metazoa</taxon>
        <taxon>Ecdysozoa</taxon>
        <taxon>Nematoda</taxon>
        <taxon>Enoplea</taxon>
        <taxon>Dorylaimia</taxon>
        <taxon>Trichinellida</taxon>
        <taxon>Trichinellidae</taxon>
        <taxon>Trichinella</taxon>
    </lineage>
</organism>
<dbReference type="AlphaFoldDB" id="A0A0V1C7Q6"/>
<gene>
    <name evidence="2" type="ORF">T03_301</name>
</gene>
<protein>
    <submittedName>
        <fullName evidence="2">Uncharacterized protein</fullName>
    </submittedName>
</protein>
<feature type="region of interest" description="Disordered" evidence="1">
    <location>
        <begin position="26"/>
        <end position="65"/>
    </location>
</feature>
<sequence>MQNFQDVWILHLPEYNIIYTSIEDSKKRQGIKKDRGVQVSREETKEPGRRPESRRTTQEDSIKKMSIQKSIEDYKEGKYEKQSVRHRDLIETICKFLMT</sequence>
<reference evidence="2 3" key="1">
    <citation type="submission" date="2015-01" db="EMBL/GenBank/DDBJ databases">
        <title>Evolution of Trichinella species and genotypes.</title>
        <authorList>
            <person name="Korhonen P.K."/>
            <person name="Edoardo P."/>
            <person name="Giuseppe L.R."/>
            <person name="Gasser R.B."/>
        </authorList>
    </citation>
    <scope>NUCLEOTIDE SEQUENCE [LARGE SCALE GENOMIC DNA]</scope>
    <source>
        <strain evidence="2">ISS120</strain>
    </source>
</reference>
<dbReference type="Proteomes" id="UP000054653">
    <property type="component" value="Unassembled WGS sequence"/>
</dbReference>
<proteinExistence type="predicted"/>
<accession>A0A0V1C7Q6</accession>
<dbReference type="EMBL" id="JYDI01000385">
    <property type="protein sequence ID" value="KRY45264.1"/>
    <property type="molecule type" value="Genomic_DNA"/>
</dbReference>
<evidence type="ECO:0000256" key="1">
    <source>
        <dbReference type="SAM" id="MobiDB-lite"/>
    </source>
</evidence>
<name>A0A0V1C7Q6_TRIBR</name>
<evidence type="ECO:0000313" key="3">
    <source>
        <dbReference type="Proteomes" id="UP000054653"/>
    </source>
</evidence>
<feature type="compositionally biased region" description="Basic and acidic residues" evidence="1">
    <location>
        <begin position="26"/>
        <end position="63"/>
    </location>
</feature>